<evidence type="ECO:0000313" key="1">
    <source>
        <dbReference type="EMBL" id="KAK3670776.1"/>
    </source>
</evidence>
<gene>
    <name evidence="1" type="ORF">LTR78_009348</name>
</gene>
<comment type="caution">
    <text evidence="1">The sequence shown here is derived from an EMBL/GenBank/DDBJ whole genome shotgun (WGS) entry which is preliminary data.</text>
</comment>
<evidence type="ECO:0000313" key="2">
    <source>
        <dbReference type="Proteomes" id="UP001274830"/>
    </source>
</evidence>
<dbReference type="EMBL" id="JAUTXT010000051">
    <property type="protein sequence ID" value="KAK3670776.1"/>
    <property type="molecule type" value="Genomic_DNA"/>
</dbReference>
<name>A0AAE0WFE6_9PEZI</name>
<feature type="non-terminal residue" evidence="1">
    <location>
        <position position="148"/>
    </location>
</feature>
<protein>
    <submittedName>
        <fullName evidence="1">Uncharacterized protein</fullName>
    </submittedName>
</protein>
<accession>A0AAE0WFE6</accession>
<dbReference type="Proteomes" id="UP001274830">
    <property type="component" value="Unassembled WGS sequence"/>
</dbReference>
<keyword evidence="2" id="KW-1185">Reference proteome</keyword>
<reference evidence="1" key="1">
    <citation type="submission" date="2023-07" db="EMBL/GenBank/DDBJ databases">
        <title>Black Yeasts Isolated from many extreme environments.</title>
        <authorList>
            <person name="Coleine C."/>
            <person name="Stajich J.E."/>
            <person name="Selbmann L."/>
        </authorList>
    </citation>
    <scope>NUCLEOTIDE SEQUENCE</scope>
    <source>
        <strain evidence="1">CCFEE 5485</strain>
    </source>
</reference>
<sequence>MSSYRHYQRYEPSAERLATIWLPIDSGGFKTIVEVLFKPVEDRPGDNLPGVLYGFASFRGGKGDMSWYNHADACTILVQERWLPVGVTTSQLKVERKVMRMAGHTVLEQVDGMLLPRHEGCSVVAALKGEQPWRSFTYDALVEVLLQG</sequence>
<proteinExistence type="predicted"/>
<dbReference type="AlphaFoldDB" id="A0AAE0WFE6"/>
<organism evidence="1 2">
    <name type="scientific">Recurvomyces mirabilis</name>
    <dbReference type="NCBI Taxonomy" id="574656"/>
    <lineage>
        <taxon>Eukaryota</taxon>
        <taxon>Fungi</taxon>
        <taxon>Dikarya</taxon>
        <taxon>Ascomycota</taxon>
        <taxon>Pezizomycotina</taxon>
        <taxon>Dothideomycetes</taxon>
        <taxon>Dothideomycetidae</taxon>
        <taxon>Mycosphaerellales</taxon>
        <taxon>Teratosphaeriaceae</taxon>
        <taxon>Recurvomyces</taxon>
    </lineage>
</organism>